<dbReference type="Proteomes" id="UP001592582">
    <property type="component" value="Unassembled WGS sequence"/>
</dbReference>
<name>A0ABV6VDI2_9ACTN</name>
<organism evidence="1 2">
    <name type="scientific">Streptacidiphilus alkalitolerans</name>
    <dbReference type="NCBI Taxonomy" id="3342712"/>
    <lineage>
        <taxon>Bacteria</taxon>
        <taxon>Bacillati</taxon>
        <taxon>Actinomycetota</taxon>
        <taxon>Actinomycetes</taxon>
        <taxon>Kitasatosporales</taxon>
        <taxon>Streptomycetaceae</taxon>
        <taxon>Streptacidiphilus</taxon>
    </lineage>
</organism>
<comment type="caution">
    <text evidence="1">The sequence shown here is derived from an EMBL/GenBank/DDBJ whole genome shotgun (WGS) entry which is preliminary data.</text>
</comment>
<protein>
    <submittedName>
        <fullName evidence="1">Uncharacterized protein</fullName>
    </submittedName>
</protein>
<gene>
    <name evidence="1" type="ORF">ACEZDG_21170</name>
</gene>
<reference evidence="1 2" key="1">
    <citation type="submission" date="2024-09" db="EMBL/GenBank/DDBJ databases">
        <authorList>
            <person name="Lee S.D."/>
        </authorList>
    </citation>
    <scope>NUCLEOTIDE SEQUENCE [LARGE SCALE GENOMIC DNA]</scope>
    <source>
        <strain evidence="1 2">N1-1</strain>
    </source>
</reference>
<evidence type="ECO:0000313" key="2">
    <source>
        <dbReference type="Proteomes" id="UP001592582"/>
    </source>
</evidence>
<accession>A0ABV6VDI2</accession>
<dbReference type="EMBL" id="JBHEZX010000009">
    <property type="protein sequence ID" value="MFC1411779.1"/>
    <property type="molecule type" value="Genomic_DNA"/>
</dbReference>
<sequence length="128" mass="14946">MVAFLSVTCLLLLALTQLMGLSHRRRLRARREEILRLLAANRRIVAQCEAEREAERRRYEELSARQRASHAEALNCAEQRWDRLLAEIQGDFIATLRRVRLRQSTALARLQRGLPQPEVLRLHGTQRL</sequence>
<keyword evidence="2" id="KW-1185">Reference proteome</keyword>
<proteinExistence type="predicted"/>
<evidence type="ECO:0000313" key="1">
    <source>
        <dbReference type="EMBL" id="MFC1411779.1"/>
    </source>
</evidence>